<evidence type="ECO:0000256" key="3">
    <source>
        <dbReference type="ARBA" id="ARBA00022827"/>
    </source>
</evidence>
<dbReference type="GO" id="GO:0016709">
    <property type="term" value="F:oxidoreductase activity, acting on paired donors, with incorporation or reduction of molecular oxygen, NAD(P)H as one donor, and incorporation of one atom of oxygen"/>
    <property type="evidence" value="ECO:0007669"/>
    <property type="project" value="UniProtKB-ARBA"/>
</dbReference>
<evidence type="ECO:0000313" key="6">
    <source>
        <dbReference type="Proteomes" id="UP000787472"/>
    </source>
</evidence>
<keyword evidence="3" id="KW-0274">FAD</keyword>
<feature type="domain" description="FAD-binding" evidence="4">
    <location>
        <begin position="4"/>
        <end position="349"/>
    </location>
</feature>
<dbReference type="InterPro" id="IPR002938">
    <property type="entry name" value="FAD-bd"/>
</dbReference>
<keyword evidence="2" id="KW-0285">Flavoprotein</keyword>
<dbReference type="GO" id="GO:0071949">
    <property type="term" value="F:FAD binding"/>
    <property type="evidence" value="ECO:0007669"/>
    <property type="project" value="InterPro"/>
</dbReference>
<dbReference type="RefSeq" id="WP_167187052.1">
    <property type="nucleotide sequence ID" value="NZ_JAAONZ010000009.1"/>
</dbReference>
<dbReference type="Proteomes" id="UP000787472">
    <property type="component" value="Unassembled WGS sequence"/>
</dbReference>
<sequence>MNADLIVVGAGPSGLTVAAEVAKLGLNVIVLERREGGHSESRAAGLVPRVTELLASRGVADRFFKESSEQQEWPFHPGHIYGGESGIKWRDSESRFDFSLRIQQWRTEKVLLGWCLDVGVDVRFGHIVEDFGEEGDGYAVMARTSSGEEVSLTAKYLVGADGGRSFVRTKLGIPFIGKDESFLAVVADVVSDYPIKTNTVHYSENGWISAYPIDESKFRFIGVHAKLGSIDVSPAKGSPVTVDEVKRYLCDLLPDIVNVDDMNIKGLSWSNRFGDALRSVSTFRSGRAFLVGEACRIHYPASGVGMNFCLQDAFNLGWKLAYVLKGYSDPSLLDSFESERKPVMDRFLQSIDSQCTLQFTFTEGGKAHRDHFREYLLPLPEVKKHFVRELSGLTHPYDSEKGSHLLSGERLPDFDLILRDGRCSWVGNELHDSEFVLLDLSGENVFQSLNVEAVAPVRVVCGHGSMLPEVMIGVKALLIRPDSYVAWATDTTPSLTEVEEVLSKWIRLP</sequence>
<dbReference type="Pfam" id="PF01494">
    <property type="entry name" value="FAD_binding_3"/>
    <property type="match status" value="1"/>
</dbReference>
<dbReference type="InterPro" id="IPR050641">
    <property type="entry name" value="RIFMO-like"/>
</dbReference>
<dbReference type="InterPro" id="IPR036188">
    <property type="entry name" value="FAD/NAD-bd_sf"/>
</dbReference>
<dbReference type="PANTHER" id="PTHR43004">
    <property type="entry name" value="TRK SYSTEM POTASSIUM UPTAKE PROTEIN"/>
    <property type="match status" value="1"/>
</dbReference>
<accession>A0A9E5MM59</accession>
<keyword evidence="6" id="KW-1185">Reference proteome</keyword>
<evidence type="ECO:0000256" key="1">
    <source>
        <dbReference type="ARBA" id="ARBA00001974"/>
    </source>
</evidence>
<dbReference type="Gene3D" id="3.30.70.2450">
    <property type="match status" value="1"/>
</dbReference>
<protein>
    <submittedName>
        <fullName evidence="5">FAD-dependent oxidoreductase</fullName>
    </submittedName>
</protein>
<proteinExistence type="predicted"/>
<dbReference type="Gene3D" id="3.40.30.120">
    <property type="match status" value="1"/>
</dbReference>
<dbReference type="PANTHER" id="PTHR43004:SF19">
    <property type="entry name" value="BINDING MONOOXYGENASE, PUTATIVE (JCVI)-RELATED"/>
    <property type="match status" value="1"/>
</dbReference>
<name>A0A9E5MM59_9GAMM</name>
<evidence type="ECO:0000256" key="2">
    <source>
        <dbReference type="ARBA" id="ARBA00022630"/>
    </source>
</evidence>
<dbReference type="PRINTS" id="PR00420">
    <property type="entry name" value="RNGMNOXGNASE"/>
</dbReference>
<evidence type="ECO:0000259" key="4">
    <source>
        <dbReference type="Pfam" id="PF01494"/>
    </source>
</evidence>
<dbReference type="Pfam" id="PF21274">
    <property type="entry name" value="Rng_hyd_C"/>
    <property type="match status" value="1"/>
</dbReference>
<comment type="cofactor">
    <cofactor evidence="1">
        <name>FAD</name>
        <dbReference type="ChEBI" id="CHEBI:57692"/>
    </cofactor>
</comment>
<gene>
    <name evidence="5" type="ORF">G8770_12540</name>
</gene>
<dbReference type="EMBL" id="JAAONZ010000009">
    <property type="protein sequence ID" value="NHO66368.1"/>
    <property type="molecule type" value="Genomic_DNA"/>
</dbReference>
<evidence type="ECO:0000313" key="5">
    <source>
        <dbReference type="EMBL" id="NHO66368.1"/>
    </source>
</evidence>
<comment type="caution">
    <text evidence="5">The sequence shown here is derived from an EMBL/GenBank/DDBJ whole genome shotgun (WGS) entry which is preliminary data.</text>
</comment>
<dbReference type="AlphaFoldDB" id="A0A9E5MM59"/>
<dbReference type="SUPFAM" id="SSF51905">
    <property type="entry name" value="FAD/NAD(P)-binding domain"/>
    <property type="match status" value="1"/>
</dbReference>
<organism evidence="5 6">
    <name type="scientific">Pseudomaricurvus hydrocarbonicus</name>
    <dbReference type="NCBI Taxonomy" id="1470433"/>
    <lineage>
        <taxon>Bacteria</taxon>
        <taxon>Pseudomonadati</taxon>
        <taxon>Pseudomonadota</taxon>
        <taxon>Gammaproteobacteria</taxon>
        <taxon>Cellvibrionales</taxon>
        <taxon>Cellvibrionaceae</taxon>
        <taxon>Pseudomaricurvus</taxon>
    </lineage>
</organism>
<dbReference type="Gene3D" id="3.50.50.60">
    <property type="entry name" value="FAD/NAD(P)-binding domain"/>
    <property type="match status" value="1"/>
</dbReference>
<reference evidence="5" key="1">
    <citation type="submission" date="2020-03" db="EMBL/GenBank/DDBJ databases">
        <authorList>
            <person name="Guo F."/>
        </authorList>
    </citation>
    <scope>NUCLEOTIDE SEQUENCE</scope>
    <source>
        <strain evidence="5">JCM 30134</strain>
    </source>
</reference>